<dbReference type="OrthoDB" id="10015593at2759"/>
<protein>
    <submittedName>
        <fullName evidence="1">Uncharacterized protein</fullName>
    </submittedName>
</protein>
<keyword evidence="2" id="KW-1185">Reference proteome</keyword>
<organism evidence="1 2">
    <name type="scientific">Acanthoscelides obtectus</name>
    <name type="common">Bean weevil</name>
    <name type="synonym">Bruchus obtectus</name>
    <dbReference type="NCBI Taxonomy" id="200917"/>
    <lineage>
        <taxon>Eukaryota</taxon>
        <taxon>Metazoa</taxon>
        <taxon>Ecdysozoa</taxon>
        <taxon>Arthropoda</taxon>
        <taxon>Hexapoda</taxon>
        <taxon>Insecta</taxon>
        <taxon>Pterygota</taxon>
        <taxon>Neoptera</taxon>
        <taxon>Endopterygota</taxon>
        <taxon>Coleoptera</taxon>
        <taxon>Polyphaga</taxon>
        <taxon>Cucujiformia</taxon>
        <taxon>Chrysomeloidea</taxon>
        <taxon>Chrysomelidae</taxon>
        <taxon>Bruchinae</taxon>
        <taxon>Bruchini</taxon>
        <taxon>Acanthoscelides</taxon>
    </lineage>
</organism>
<reference evidence="1" key="1">
    <citation type="submission" date="2022-03" db="EMBL/GenBank/DDBJ databases">
        <authorList>
            <person name="Sayadi A."/>
        </authorList>
    </citation>
    <scope>NUCLEOTIDE SEQUENCE</scope>
</reference>
<gene>
    <name evidence="1" type="ORF">ACAOBT_LOCUS22935</name>
</gene>
<proteinExistence type="predicted"/>
<comment type="caution">
    <text evidence="1">The sequence shown here is derived from an EMBL/GenBank/DDBJ whole genome shotgun (WGS) entry which is preliminary data.</text>
</comment>
<dbReference type="Proteomes" id="UP001152888">
    <property type="component" value="Unassembled WGS sequence"/>
</dbReference>
<sequence>MPDVTAAVPRRAEVPAHSEKSIIIETEKTLEHVLPPIVSLFPFLPEIYTEKAAPLIREGSEEKLVSSMFQIRSEHSLSLGDKAEGRNPFFSKLISSLLKGSSLSLDSSWCWMRPLPGEPRGEIIVLSPLTGVAAESTVEEINGLCSLYTGIVDAWYAMLLRMTGVE</sequence>
<accession>A0A9P0LNK5</accession>
<evidence type="ECO:0000313" key="1">
    <source>
        <dbReference type="EMBL" id="CAH1995942.1"/>
    </source>
</evidence>
<dbReference type="AlphaFoldDB" id="A0A9P0LNK5"/>
<evidence type="ECO:0000313" key="2">
    <source>
        <dbReference type="Proteomes" id="UP001152888"/>
    </source>
</evidence>
<dbReference type="EMBL" id="CAKOFQ010007244">
    <property type="protein sequence ID" value="CAH1995942.1"/>
    <property type="molecule type" value="Genomic_DNA"/>
</dbReference>
<name>A0A9P0LNK5_ACAOB</name>